<accession>A0A380YLE4</accession>
<evidence type="ECO:0000313" key="2">
    <source>
        <dbReference type="Proteomes" id="UP000254424"/>
    </source>
</evidence>
<protein>
    <submittedName>
        <fullName evidence="1">Uncharacterized protein</fullName>
    </submittedName>
</protein>
<dbReference type="RefSeq" id="WP_004290478.1">
    <property type="nucleotide sequence ID" value="NZ_CABKNQ010000018.1"/>
</dbReference>
<organism evidence="1 2">
    <name type="scientific">Bacteroides eggerthii</name>
    <dbReference type="NCBI Taxonomy" id="28111"/>
    <lineage>
        <taxon>Bacteria</taxon>
        <taxon>Pseudomonadati</taxon>
        <taxon>Bacteroidota</taxon>
        <taxon>Bacteroidia</taxon>
        <taxon>Bacteroidales</taxon>
        <taxon>Bacteroidaceae</taxon>
        <taxon>Bacteroides</taxon>
    </lineage>
</organism>
<dbReference type="Proteomes" id="UP000254424">
    <property type="component" value="Unassembled WGS sequence"/>
</dbReference>
<evidence type="ECO:0000313" key="1">
    <source>
        <dbReference type="EMBL" id="SUV29675.1"/>
    </source>
</evidence>
<sequence>MEEAKNNTVKRVKLVLPFPHFLWMLGAKPDTLLNEKALYEPRKEQEKKIKPI</sequence>
<gene>
    <name evidence="1" type="ORF">NCTC11155_01665</name>
</gene>
<dbReference type="GeneID" id="93071564"/>
<dbReference type="AlphaFoldDB" id="A0A380YLE4"/>
<dbReference type="EMBL" id="UFSX01000001">
    <property type="protein sequence ID" value="SUV29675.1"/>
    <property type="molecule type" value="Genomic_DNA"/>
</dbReference>
<proteinExistence type="predicted"/>
<reference evidence="1 2" key="1">
    <citation type="submission" date="2018-06" db="EMBL/GenBank/DDBJ databases">
        <authorList>
            <consortium name="Pathogen Informatics"/>
            <person name="Doyle S."/>
        </authorList>
    </citation>
    <scope>NUCLEOTIDE SEQUENCE [LARGE SCALE GENOMIC DNA]</scope>
    <source>
        <strain evidence="1 2">NCTC11155</strain>
    </source>
</reference>
<dbReference type="STRING" id="483216.BACEGG_02154"/>
<name>A0A380YLE4_9BACE</name>